<keyword evidence="2" id="KW-1133">Transmembrane helix</keyword>
<evidence type="ECO:0000313" key="3">
    <source>
        <dbReference type="EMBL" id="KKC33806.1"/>
    </source>
</evidence>
<dbReference type="EMBL" id="LAPV01000076">
    <property type="protein sequence ID" value="KKC33806.1"/>
    <property type="molecule type" value="Genomic_DNA"/>
</dbReference>
<reference evidence="3 5" key="1">
    <citation type="submission" date="2015-03" db="EMBL/GenBank/DDBJ databases">
        <authorList>
            <person name="Lepp D."/>
            <person name="Hassan Y.I."/>
            <person name="Li X.-Z."/>
            <person name="Zhou T."/>
        </authorList>
    </citation>
    <scope>NUCLEOTIDE SEQUENCE [LARGE SCALE GENOMIC DNA]</scope>
    <source>
        <strain evidence="3 5">Cr7-05</strain>
    </source>
</reference>
<feature type="transmembrane region" description="Helical" evidence="2">
    <location>
        <begin position="30"/>
        <end position="51"/>
    </location>
</feature>
<evidence type="ECO:0000256" key="1">
    <source>
        <dbReference type="SAM" id="MobiDB-lite"/>
    </source>
</evidence>
<sequence length="60" mass="6802">MEPKLPDDGQAQKLQLTKSPSAHERATLSWPWGLVAIGVMALAWVGIYLLWNGFTFLFNW</sequence>
<evidence type="ECO:0000313" key="4">
    <source>
        <dbReference type="EMBL" id="SFC46929.1"/>
    </source>
</evidence>
<proteinExistence type="predicted"/>
<feature type="region of interest" description="Disordered" evidence="1">
    <location>
        <begin position="1"/>
        <end position="25"/>
    </location>
</feature>
<accession>A0A0F5PZH3</accession>
<reference evidence="4 6" key="2">
    <citation type="submission" date="2016-10" db="EMBL/GenBank/DDBJ databases">
        <authorList>
            <person name="de Groot N.N."/>
        </authorList>
    </citation>
    <scope>NUCLEOTIDE SEQUENCE [LARGE SCALE GENOMIC DNA]</scope>
    <source>
        <strain evidence="4 6">CGMCC 1.10210</strain>
    </source>
</reference>
<keyword evidence="2" id="KW-0812">Transmembrane</keyword>
<keyword evidence="2" id="KW-0472">Membrane</keyword>
<evidence type="ECO:0000256" key="2">
    <source>
        <dbReference type="SAM" id="Phobius"/>
    </source>
</evidence>
<protein>
    <submittedName>
        <fullName evidence="4">Uncharacterized protein</fullName>
    </submittedName>
</protein>
<organism evidence="4 6">
    <name type="scientific">Devosia psychrophila</name>
    <dbReference type="NCBI Taxonomy" id="728005"/>
    <lineage>
        <taxon>Bacteria</taxon>
        <taxon>Pseudomonadati</taxon>
        <taxon>Pseudomonadota</taxon>
        <taxon>Alphaproteobacteria</taxon>
        <taxon>Hyphomicrobiales</taxon>
        <taxon>Devosiaceae</taxon>
        <taxon>Devosia</taxon>
    </lineage>
</organism>
<dbReference type="Proteomes" id="UP000033519">
    <property type="component" value="Unassembled WGS sequence"/>
</dbReference>
<dbReference type="PATRIC" id="fig|728005.3.peg.3769"/>
<dbReference type="RefSeq" id="WP_046170208.1">
    <property type="nucleotide sequence ID" value="NZ_FOMB01000005.1"/>
</dbReference>
<evidence type="ECO:0000313" key="5">
    <source>
        <dbReference type="Proteomes" id="UP000033519"/>
    </source>
</evidence>
<gene>
    <name evidence="4" type="ORF">SAMN04488059_105179</name>
    <name evidence="3" type="ORF">WH91_06640</name>
</gene>
<evidence type="ECO:0000313" key="6">
    <source>
        <dbReference type="Proteomes" id="UP000182258"/>
    </source>
</evidence>
<name>A0A0F5PZH3_9HYPH</name>
<keyword evidence="5" id="KW-1185">Reference proteome</keyword>
<dbReference type="OrthoDB" id="7951104at2"/>
<dbReference type="AlphaFoldDB" id="A0A0F5PZH3"/>
<dbReference type="EMBL" id="FOMB01000005">
    <property type="protein sequence ID" value="SFC46929.1"/>
    <property type="molecule type" value="Genomic_DNA"/>
</dbReference>
<dbReference type="Proteomes" id="UP000182258">
    <property type="component" value="Unassembled WGS sequence"/>
</dbReference>